<keyword evidence="3" id="KW-1185">Reference proteome</keyword>
<organism evidence="2 3">
    <name type="scientific">Cristinia sonorae</name>
    <dbReference type="NCBI Taxonomy" id="1940300"/>
    <lineage>
        <taxon>Eukaryota</taxon>
        <taxon>Fungi</taxon>
        <taxon>Dikarya</taxon>
        <taxon>Basidiomycota</taxon>
        <taxon>Agaricomycotina</taxon>
        <taxon>Agaricomycetes</taxon>
        <taxon>Agaricomycetidae</taxon>
        <taxon>Agaricales</taxon>
        <taxon>Pleurotineae</taxon>
        <taxon>Stephanosporaceae</taxon>
        <taxon>Cristinia</taxon>
    </lineage>
</organism>
<evidence type="ECO:0000313" key="3">
    <source>
        <dbReference type="Proteomes" id="UP000813824"/>
    </source>
</evidence>
<evidence type="ECO:0000256" key="1">
    <source>
        <dbReference type="ARBA" id="ARBA00035112"/>
    </source>
</evidence>
<dbReference type="Pfam" id="PF11807">
    <property type="entry name" value="UstYa"/>
    <property type="match status" value="1"/>
</dbReference>
<dbReference type="AlphaFoldDB" id="A0A8K0XQM2"/>
<dbReference type="EMBL" id="JAEVFJ010000012">
    <property type="protein sequence ID" value="KAH8101562.1"/>
    <property type="molecule type" value="Genomic_DNA"/>
</dbReference>
<dbReference type="PANTHER" id="PTHR33365:SF13">
    <property type="entry name" value="TAT PATHWAY SIGNAL SEQUENCE"/>
    <property type="match status" value="1"/>
</dbReference>
<dbReference type="Proteomes" id="UP000813824">
    <property type="component" value="Unassembled WGS sequence"/>
</dbReference>
<protein>
    <submittedName>
        <fullName evidence="2">Uncharacterized protein</fullName>
    </submittedName>
</protein>
<dbReference type="InterPro" id="IPR021765">
    <property type="entry name" value="UstYa-like"/>
</dbReference>
<name>A0A8K0XQM2_9AGAR</name>
<reference evidence="2" key="1">
    <citation type="journal article" date="2021" name="New Phytol.">
        <title>Evolutionary innovations through gain and loss of genes in the ectomycorrhizal Boletales.</title>
        <authorList>
            <person name="Wu G."/>
            <person name="Miyauchi S."/>
            <person name="Morin E."/>
            <person name="Kuo A."/>
            <person name="Drula E."/>
            <person name="Varga T."/>
            <person name="Kohler A."/>
            <person name="Feng B."/>
            <person name="Cao Y."/>
            <person name="Lipzen A."/>
            <person name="Daum C."/>
            <person name="Hundley H."/>
            <person name="Pangilinan J."/>
            <person name="Johnson J."/>
            <person name="Barry K."/>
            <person name="LaButti K."/>
            <person name="Ng V."/>
            <person name="Ahrendt S."/>
            <person name="Min B."/>
            <person name="Choi I.G."/>
            <person name="Park H."/>
            <person name="Plett J.M."/>
            <person name="Magnuson J."/>
            <person name="Spatafora J.W."/>
            <person name="Nagy L.G."/>
            <person name="Henrissat B."/>
            <person name="Grigoriev I.V."/>
            <person name="Yang Z.L."/>
            <person name="Xu J."/>
            <person name="Martin F.M."/>
        </authorList>
    </citation>
    <scope>NUCLEOTIDE SEQUENCE</scope>
    <source>
        <strain evidence="2">KKN 215</strain>
    </source>
</reference>
<dbReference type="OrthoDB" id="3687641at2759"/>
<accession>A0A8K0XQM2</accession>
<comment type="caution">
    <text evidence="2">The sequence shown here is derived from an EMBL/GenBank/DDBJ whole genome shotgun (WGS) entry which is preliminary data.</text>
</comment>
<dbReference type="GO" id="GO:0043386">
    <property type="term" value="P:mycotoxin biosynthetic process"/>
    <property type="evidence" value="ECO:0007669"/>
    <property type="project" value="InterPro"/>
</dbReference>
<proteinExistence type="inferred from homology"/>
<dbReference type="PANTHER" id="PTHR33365">
    <property type="entry name" value="YALI0B05434P"/>
    <property type="match status" value="1"/>
</dbReference>
<evidence type="ECO:0000313" key="2">
    <source>
        <dbReference type="EMBL" id="KAH8101562.1"/>
    </source>
</evidence>
<sequence>MLPPYDDAHVVHVKNPDGTVSTQTVALFHQLRCLDILEKAYLEEGSHRTSQLATHCLNYIRQSIMCQTDMTNEPQTESRTDNGRESLCRDWEGVYREAERNHEAYGRILGY</sequence>
<gene>
    <name evidence="2" type="ORF">BXZ70DRAFT_891904</name>
</gene>
<comment type="similarity">
    <text evidence="1">Belongs to the ustYa family.</text>
</comment>